<dbReference type="InterPro" id="IPR010482">
    <property type="entry name" value="TECPR1-like_DysF"/>
</dbReference>
<evidence type="ECO:0000256" key="2">
    <source>
        <dbReference type="ARBA" id="ARBA00022734"/>
    </source>
</evidence>
<comment type="similarity">
    <text evidence="1">Belongs to the TECPR1 family.</text>
</comment>
<dbReference type="SUPFAM" id="SSF49899">
    <property type="entry name" value="Concanavalin A-like lectins/glucanases"/>
    <property type="match status" value="1"/>
</dbReference>
<reference evidence="6" key="1">
    <citation type="submission" date="2011-02" db="EMBL/GenBank/DDBJ databases">
        <title>The genome of the leaf-cutting ant Acromyrmex echinatior suggests key adaptations to social evolution and fungus farming.</title>
        <authorList>
            <person name="Nygaard S."/>
            <person name="Zhang G."/>
        </authorList>
    </citation>
    <scope>NUCLEOTIDE SEQUENCE</scope>
</reference>
<dbReference type="InterPro" id="IPR051513">
    <property type="entry name" value="Tectonin_beta-prop"/>
</dbReference>
<dbReference type="InterPro" id="IPR006614">
    <property type="entry name" value="Peroxin/Ferlin"/>
</dbReference>
<dbReference type="Proteomes" id="UP000007755">
    <property type="component" value="Unassembled WGS sequence"/>
</dbReference>
<accession>F4X4X6</accession>
<dbReference type="Pfam" id="PF06462">
    <property type="entry name" value="Hyd_WA"/>
    <property type="match status" value="8"/>
</dbReference>
<dbReference type="eggNOG" id="KOG3587">
    <property type="taxonomic scope" value="Eukaryota"/>
</dbReference>
<dbReference type="SMART" id="SM00908">
    <property type="entry name" value="Gal-bind_lectin"/>
    <property type="match status" value="1"/>
</dbReference>
<dbReference type="PANTHER" id="PTHR23250">
    <property type="entry name" value="DYSFERLIN-RELATED"/>
    <property type="match status" value="1"/>
</dbReference>
<feature type="domain" description="Galectin" evidence="5">
    <location>
        <begin position="854"/>
        <end position="993"/>
    </location>
</feature>
<dbReference type="GO" id="GO:0005737">
    <property type="term" value="C:cytoplasm"/>
    <property type="evidence" value="ECO:0007669"/>
    <property type="project" value="UniProtKB-ARBA"/>
</dbReference>
<dbReference type="InParanoid" id="F4X4X6"/>
<dbReference type="Gene3D" id="2.60.120.200">
    <property type="match status" value="1"/>
</dbReference>
<feature type="compositionally biased region" description="Low complexity" evidence="4">
    <location>
        <begin position="438"/>
        <end position="447"/>
    </location>
</feature>
<dbReference type="SMART" id="SM00694">
    <property type="entry name" value="DysFC"/>
    <property type="match status" value="2"/>
</dbReference>
<dbReference type="PANTHER" id="PTHR23250:SF1">
    <property type="entry name" value="TECTONIN BETA-PROPELLER REPEAT-CONTAINING PROTEIN 1"/>
    <property type="match status" value="1"/>
</dbReference>
<dbReference type="GO" id="GO:0030246">
    <property type="term" value="F:carbohydrate binding"/>
    <property type="evidence" value="ECO:0007669"/>
    <property type="project" value="UniProtKB-KW"/>
</dbReference>
<keyword evidence="3" id="KW-0677">Repeat</keyword>
<dbReference type="PROSITE" id="PS51304">
    <property type="entry name" value="GALECTIN"/>
    <property type="match status" value="1"/>
</dbReference>
<dbReference type="SMART" id="SM00276">
    <property type="entry name" value="GLECT"/>
    <property type="match status" value="1"/>
</dbReference>
<name>F4X4X6_ACREC</name>
<proteinExistence type="inferred from homology"/>
<gene>
    <name evidence="6" type="ORF">G5I_13399</name>
</gene>
<dbReference type="EMBL" id="GL888679">
    <property type="protein sequence ID" value="EGI58549.1"/>
    <property type="molecule type" value="Genomic_DNA"/>
</dbReference>
<evidence type="ECO:0000313" key="7">
    <source>
        <dbReference type="Proteomes" id="UP000007755"/>
    </source>
</evidence>
<dbReference type="InterPro" id="IPR001079">
    <property type="entry name" value="Galectin_CRD"/>
</dbReference>
<keyword evidence="7" id="KW-1185">Reference proteome</keyword>
<keyword evidence="2" id="KW-0430">Lectin</keyword>
<dbReference type="SMART" id="SM00706">
    <property type="entry name" value="TECPR"/>
    <property type="match status" value="11"/>
</dbReference>
<evidence type="ECO:0000256" key="4">
    <source>
        <dbReference type="SAM" id="MobiDB-lite"/>
    </source>
</evidence>
<evidence type="ECO:0000256" key="3">
    <source>
        <dbReference type="ARBA" id="ARBA00022737"/>
    </source>
</evidence>
<dbReference type="SMART" id="SM00693">
    <property type="entry name" value="DysFN"/>
    <property type="match status" value="2"/>
</dbReference>
<dbReference type="Pfam" id="PF06398">
    <property type="entry name" value="Pex24p"/>
    <property type="match status" value="2"/>
</dbReference>
<dbReference type="FunCoup" id="F4X4X6">
    <property type="interactions" value="817"/>
</dbReference>
<organism evidence="7">
    <name type="scientific">Acromyrmex echinatior</name>
    <name type="common">Panamanian leafcutter ant</name>
    <name type="synonym">Acromyrmex octospinosus echinatior</name>
    <dbReference type="NCBI Taxonomy" id="103372"/>
    <lineage>
        <taxon>Eukaryota</taxon>
        <taxon>Metazoa</taxon>
        <taxon>Ecdysozoa</taxon>
        <taxon>Arthropoda</taxon>
        <taxon>Hexapoda</taxon>
        <taxon>Insecta</taxon>
        <taxon>Pterygota</taxon>
        <taxon>Neoptera</taxon>
        <taxon>Endopterygota</taxon>
        <taxon>Hymenoptera</taxon>
        <taxon>Apocrita</taxon>
        <taxon>Aculeata</taxon>
        <taxon>Formicoidea</taxon>
        <taxon>Formicidae</taxon>
        <taxon>Myrmicinae</taxon>
        <taxon>Acromyrmex</taxon>
    </lineage>
</organism>
<dbReference type="GO" id="GO:0098588">
    <property type="term" value="C:bounding membrane of organelle"/>
    <property type="evidence" value="ECO:0007669"/>
    <property type="project" value="UniProtKB-ARBA"/>
</dbReference>
<dbReference type="InterPro" id="IPR006624">
    <property type="entry name" value="Beta-propeller_rpt_TECPR"/>
</dbReference>
<dbReference type="OrthoDB" id="72441at2759"/>
<evidence type="ECO:0000259" key="5">
    <source>
        <dbReference type="PROSITE" id="PS51304"/>
    </source>
</evidence>
<dbReference type="eggNOG" id="KOG3669">
    <property type="taxonomic scope" value="Eukaryota"/>
</dbReference>
<evidence type="ECO:0000256" key="1">
    <source>
        <dbReference type="ARBA" id="ARBA00005966"/>
    </source>
</evidence>
<dbReference type="STRING" id="103372.F4X4X6"/>
<dbReference type="CDD" id="cd00070">
    <property type="entry name" value="GLECT"/>
    <property type="match status" value="1"/>
</dbReference>
<feature type="region of interest" description="Disordered" evidence="4">
    <location>
        <begin position="438"/>
        <end position="470"/>
    </location>
</feature>
<evidence type="ECO:0000313" key="6">
    <source>
        <dbReference type="EMBL" id="EGI58549.1"/>
    </source>
</evidence>
<dbReference type="InterPro" id="IPR013320">
    <property type="entry name" value="ConA-like_dom_sf"/>
</dbReference>
<feature type="compositionally biased region" description="Polar residues" evidence="4">
    <location>
        <begin position="448"/>
        <end position="470"/>
    </location>
</feature>
<sequence>MPFTSSTSLSEKPRFLRFSMVACTCNTNLNFPKDTGERVKIRLKMPSSYLYAINNEGRVFGLSTSGNMWREFMYLGLEFKQLSAVPHFMWAIGGDRQVYVHVHGLDIPIRIKEETYENERWLPLEGFSGRLLPTDRYNFSNQDGTVDRSRDKVKLPSMAWQWEGDWQIETTLDGQPLDHDGWTYAIDFPATYTTKKQWKSCVRRRKWVRYRRYSAMNSWCAIAPLHKDPTKEPFIDIAVGGNQMPGSSSGNLVVWAVTAHGRIMFRVGTSTTCPEGQRWSSIKLANGYEVCQISVGATGLVWAVLMVGKALVRTGVTRDNPMGENWSEVEPPQKDLRLVQVSVGTDAVWAITHDGGVWFRKGIQGEISGVCEQLATGTGWVEMLSKMALISVAPNDQVWAIGYDDRCLYYRTGITRSELTGKRWKLINAPLQLSRASSNASLSSSNRHSTCGTPQQQRHQSWSSLNRPHSTGEGTMLIREWEEQSRSAPTPTSLKLWQRTGDGISAKNTQQTSFQDIYLNEEKKRSTNSVDTSDLNEASVANITISNESLTKSGESIIVSGKGMGGSTVKINPAAWSPVHSVGSMVGVEAHPETDGSVFDPDLTGDSGVYGEDESAGIIYWAECDVSWYKVEAGACFVDPTNPPKWIADSNGATQGEIGELWRINILDELKARLKKISFDSLIVYEKVVEKSSWVKNGDGKCKIKNGSLYEDCKIELEWISSDIGLLDSGTLIILNSDGVTSIIQFPVSEITCVVCCSEPGNPRVAVHTPKLSRSKVIRLQFASDTEMEDWLAHLTSVSCQMNNVYGKPGPNSIWTTTALGDVYVFDPAIAEECQLSEDGYVQEMDIAGKDLPFESILQNGFGYGSTLRITVCVHDDADRLSFNLVCYTTTFIKQKTVTDSHDIALHFNPRLKENIIVRNTYQNGHWGDEERNGGSPLKAGCDFTLYIVCEERGYKIHINDSEYTFYSHRIPPTSITHLRIKGLMTLCSLTYKSTSVIIEPITMFWRQIGGHLKKVETCSVGVTWGIGYDSTAWVYTGGWGGVFLKGLGTSNTGVNTMVDTHNYYVYENQRWNPVTGYTAHGLPTDRYMWSDATGRHKCTREHTKLLSMHWHWVSDWIVDFHTPGGVDRDGWQYATDFPSQYHGKKQFTDYVRRRRWFRRCQLTTSGPWQELGNTKLVDVSLYAFGKPGTDDPIHVWAVAANGEALFRRGVSESCPMGVSWEHIPSDQPLISISCGPCGQVWAIGKNGSSCWRLGISATKPTGIQWQNVEPPSGAQLKQISVGHDVVWALDTIGRLSVRREVQSNVFPEGTHWQTLPAMPNDPIHIDMSVANAKQGFRHVSISREQGQIWAISGAGIICRRIGVTHENPAGTGWVTGIGANWQNISLGGLVNKTK</sequence>
<dbReference type="Pfam" id="PF00337">
    <property type="entry name" value="Gal-bind_lectin"/>
    <property type="match status" value="1"/>
</dbReference>
<protein>
    <submittedName>
        <fullName evidence="6">Tectonin beta-propeller repeat-containing protein</fullName>
    </submittedName>
</protein>